<reference evidence="2 3" key="3">
    <citation type="submission" date="2015-03" db="EMBL/GenBank/DDBJ databases">
        <authorList>
            <consortium name="Pathogen Informatics"/>
            <person name="Murphy D."/>
        </authorList>
    </citation>
    <scope>NUCLEOTIDE SEQUENCE [LARGE SCALE GENOMIC DNA]</scope>
    <source>
        <strain evidence="3">type strain: CIP110230</strain>
        <strain evidence="2">Type strain: CIP110230</strain>
    </source>
</reference>
<dbReference type="OrthoDB" id="6638444at2"/>
<proteinExistence type="predicted"/>
<dbReference type="RefSeq" id="WP_049613441.1">
    <property type="nucleotide sequence ID" value="NZ_CAWMMU010000014.1"/>
</dbReference>
<evidence type="ECO:0000313" key="2">
    <source>
        <dbReference type="EMBL" id="CRY67817.1"/>
    </source>
</evidence>
<protein>
    <submittedName>
        <fullName evidence="1">Uncharacterized protein</fullName>
    </submittedName>
</protein>
<sequence>MSNKKPTQIEIINDLLSQMNEEDANKYMTYINEQDVIGINSISKKYGYMYVTPISNIISDEMMGDLFGGKEDVFIPLFMDSLSNAAIKIKENGGFSREKHINQVGSISELRALDESINDKESANQYISAIFNEELNLIMKANIILKSAGCDYISSELDGLIDKMTIKLFLDKPLQAIKQKEIISEDRRRAGKGNINPHKSTAIEIMKNTWEKIPSASKNRMGEKLIEYFGKDVSGKNKVSSSSIKRWIKTNNLGPSIQASSPIDFSLVIRS</sequence>
<dbReference type="EMBL" id="CWJL01000014">
    <property type="protein sequence ID" value="CRY67817.1"/>
    <property type="molecule type" value="Genomic_DNA"/>
</dbReference>
<dbReference type="Proteomes" id="UP000045840">
    <property type="component" value="Unassembled WGS sequence"/>
</dbReference>
<evidence type="ECO:0000313" key="1">
    <source>
        <dbReference type="EMBL" id="CNH88948.1"/>
    </source>
</evidence>
<dbReference type="Proteomes" id="UP000044625">
    <property type="component" value="Unassembled WGS sequence"/>
</dbReference>
<reference evidence="4" key="2">
    <citation type="submission" date="2015-03" db="EMBL/GenBank/DDBJ databases">
        <authorList>
            <consortium name="Pathogen Informatics"/>
        </authorList>
    </citation>
    <scope>NUCLEOTIDE SEQUENCE [LARGE SCALE GENOMIC DNA]</scope>
    <source>
        <strain evidence="4">A125KOH2</strain>
    </source>
</reference>
<gene>
    <name evidence="1" type="ORF">ERS008529_02380</name>
    <name evidence="2" type="ORF">ERS137968_02904</name>
</gene>
<organism evidence="1 4">
    <name type="scientific">Yersinia pekkanenii</name>
    <dbReference type="NCBI Taxonomy" id="1288385"/>
    <lineage>
        <taxon>Bacteria</taxon>
        <taxon>Pseudomonadati</taxon>
        <taxon>Pseudomonadota</taxon>
        <taxon>Gammaproteobacteria</taxon>
        <taxon>Enterobacterales</taxon>
        <taxon>Yersiniaceae</taxon>
        <taxon>Yersinia</taxon>
    </lineage>
</organism>
<accession>A0A0T9PZC1</accession>
<keyword evidence="3" id="KW-1185">Reference proteome</keyword>
<evidence type="ECO:0000313" key="3">
    <source>
        <dbReference type="Proteomes" id="UP000044625"/>
    </source>
</evidence>
<reference evidence="1" key="1">
    <citation type="submission" date="2015-03" db="EMBL/GenBank/DDBJ databases">
        <authorList>
            <person name="Murphy D."/>
        </authorList>
    </citation>
    <scope>NUCLEOTIDE SEQUENCE [LARGE SCALE GENOMIC DNA]</scope>
    <source>
        <strain evidence="1">A125KOH2</strain>
    </source>
</reference>
<dbReference type="EMBL" id="CQAZ01000020">
    <property type="protein sequence ID" value="CNH88948.1"/>
    <property type="molecule type" value="Genomic_DNA"/>
</dbReference>
<evidence type="ECO:0000313" key="4">
    <source>
        <dbReference type="Proteomes" id="UP000045840"/>
    </source>
</evidence>
<dbReference type="AlphaFoldDB" id="A0A0T9PZC1"/>
<name>A0A0T9PZC1_9GAMM</name>